<dbReference type="Proteomes" id="UP000721415">
    <property type="component" value="Unassembled WGS sequence"/>
</dbReference>
<dbReference type="NCBIfam" id="TIGR00345">
    <property type="entry name" value="GET3_arsA_TRC40"/>
    <property type="match status" value="1"/>
</dbReference>
<dbReference type="PANTHER" id="PTHR10803:SF3">
    <property type="entry name" value="ATPASE GET3"/>
    <property type="match status" value="1"/>
</dbReference>
<comment type="similarity">
    <text evidence="1">Belongs to the arsA ATPase family.</text>
</comment>
<organism evidence="3 4">
    <name type="scientific">Facklamia lactis</name>
    <dbReference type="NCBI Taxonomy" id="2749967"/>
    <lineage>
        <taxon>Bacteria</taxon>
        <taxon>Bacillati</taxon>
        <taxon>Bacillota</taxon>
        <taxon>Bacilli</taxon>
        <taxon>Lactobacillales</taxon>
        <taxon>Aerococcaceae</taxon>
        <taxon>Facklamia</taxon>
    </lineage>
</organism>
<name>A0ABS0LRX7_9LACT</name>
<dbReference type="SUPFAM" id="SSF52540">
    <property type="entry name" value="P-loop containing nucleoside triphosphate hydrolases"/>
    <property type="match status" value="2"/>
</dbReference>
<feature type="domain" description="ArsA/GET3 Anion-transporting ATPase-like" evidence="2">
    <location>
        <begin position="327"/>
        <end position="469"/>
    </location>
</feature>
<dbReference type="InterPro" id="IPR016300">
    <property type="entry name" value="ATPase_ArsA/GET3"/>
</dbReference>
<dbReference type="Pfam" id="PF02374">
    <property type="entry name" value="ArsA_ATPase"/>
    <property type="match status" value="3"/>
</dbReference>
<gene>
    <name evidence="3" type="primary">arsA</name>
    <name evidence="3" type="ORF">HZY91_08470</name>
</gene>
<dbReference type="CDD" id="cd02035">
    <property type="entry name" value="ArsA"/>
    <property type="match status" value="2"/>
</dbReference>
<evidence type="ECO:0000259" key="2">
    <source>
        <dbReference type="Pfam" id="PF02374"/>
    </source>
</evidence>
<feature type="domain" description="ArsA/GET3 Anion-transporting ATPase-like" evidence="2">
    <location>
        <begin position="487"/>
        <end position="556"/>
    </location>
</feature>
<dbReference type="InterPro" id="IPR027541">
    <property type="entry name" value="Ars_ATPase"/>
</dbReference>
<dbReference type="RefSeq" id="WP_197115838.1">
    <property type="nucleotide sequence ID" value="NZ_JACBXQ010000005.1"/>
</dbReference>
<dbReference type="InterPro" id="IPR025723">
    <property type="entry name" value="ArsA/GET3_ATPase-like"/>
</dbReference>
<dbReference type="PANTHER" id="PTHR10803">
    <property type="entry name" value="ARSENICAL PUMP-DRIVING ATPASE ARSENITE-TRANSLOCATING ATPASE"/>
    <property type="match status" value="1"/>
</dbReference>
<dbReference type="InterPro" id="IPR027417">
    <property type="entry name" value="P-loop_NTPase"/>
</dbReference>
<dbReference type="NCBIfam" id="TIGR04291">
    <property type="entry name" value="arsen_driv_ArsA"/>
    <property type="match status" value="1"/>
</dbReference>
<keyword evidence="4" id="KW-1185">Reference proteome</keyword>
<dbReference type="Gene3D" id="3.40.50.300">
    <property type="entry name" value="P-loop containing nucleotide triphosphate hydrolases"/>
    <property type="match status" value="2"/>
</dbReference>
<dbReference type="PIRSF" id="PIRSF001327">
    <property type="entry name" value="Arsenical_pump-driving_ATPase"/>
    <property type="match status" value="1"/>
</dbReference>
<accession>A0ABS0LRX7</accession>
<feature type="domain" description="ArsA/GET3 Anion-transporting ATPase-like" evidence="2">
    <location>
        <begin position="14"/>
        <end position="292"/>
    </location>
</feature>
<comment type="caution">
    <text evidence="3">The sequence shown here is derived from an EMBL/GenBank/DDBJ whole genome shotgun (WGS) entry which is preliminary data.</text>
</comment>
<evidence type="ECO:0000313" key="4">
    <source>
        <dbReference type="Proteomes" id="UP000721415"/>
    </source>
</evidence>
<evidence type="ECO:0000256" key="1">
    <source>
        <dbReference type="ARBA" id="ARBA00011040"/>
    </source>
</evidence>
<dbReference type="EMBL" id="JACBXQ010000005">
    <property type="protein sequence ID" value="MBG9986920.1"/>
    <property type="molecule type" value="Genomic_DNA"/>
</dbReference>
<proteinExistence type="inferred from homology"/>
<evidence type="ECO:0000313" key="3">
    <source>
        <dbReference type="EMBL" id="MBG9986920.1"/>
    </source>
</evidence>
<protein>
    <submittedName>
        <fullName evidence="3">Arsenical pump-driving ATPase</fullName>
    </submittedName>
</protein>
<sequence length="574" mass="64862">MKLYHPDQMPLTPYLFYTGKGGVGKTTIASATAVQLANKGKRVILVSTDPASNLQDVFETELSNKARPIVKIPNLKVANFNPDQAVDDYKERVIGPYRDILPSEAIDNMEEQLSGSCTLEVAQFNEFAFFLSDPTVRAENDYIIFDTAPTGHTLRMLELPSAWTSYFDENTTGTSCMGQLSGLTEEQERYELALKVLNNPKMTTLFMVTRPQGAAIAEANRSLHELSEIGIQNHQLIINGLLENANDEVAETYRSLQIKALDNLSDRLQAIDHYYVPLRPYNVTGVNKLKIFLEVEQDQLPHHFADEIPEFPPFERLIDDLIEQKRQIIFTMGKGGVGKTSVAVEIAHALSDRGQNVRLATTDPADHLHLYLNETKGIKVEHIDEKEELRKYSEETLAKSREFMDEDQLDYVKEDLKSPCTQEIAVFKAFAKIVDQANENETIVIDTAPTGHTILLLDSSRAYSQEIERSSGDIDPATQKLLPRIQSDETEVVMVTLAEATPYYETHRLAQDLDRANINHHWWLINQSMLGTGTQDLILGARAYNELEWIKKIDQESNGNYVVLDWNPEFKSIN</sequence>
<reference evidence="3 4" key="1">
    <citation type="submission" date="2020-07" db="EMBL/GenBank/DDBJ databases">
        <title>Facklamia lactis sp. nov., isolated from raw milk.</title>
        <authorList>
            <person name="Doll E.V."/>
            <person name="Huptas C."/>
            <person name="Staib L."/>
            <person name="Wenning M."/>
            <person name="Scherer S."/>
        </authorList>
    </citation>
    <scope>NUCLEOTIDE SEQUENCE [LARGE SCALE GENOMIC DNA]</scope>
    <source>
        <strain evidence="3 4">DSM 111018</strain>
    </source>
</reference>